<protein>
    <recommendedName>
        <fullName evidence="6">Glycerol-3-phosphate dehydrogenase</fullName>
        <ecNumber evidence="6">1.1.5.3</ecNumber>
    </recommendedName>
</protein>
<keyword evidence="10" id="KW-1185">Reference proteome</keyword>
<dbReference type="Pfam" id="PF01266">
    <property type="entry name" value="DAO"/>
    <property type="match status" value="1"/>
</dbReference>
<dbReference type="NCBIfam" id="NF008899">
    <property type="entry name" value="PRK12266.1"/>
    <property type="match status" value="1"/>
</dbReference>
<dbReference type="InterPro" id="IPR038299">
    <property type="entry name" value="DAO_C_sf"/>
</dbReference>
<dbReference type="PROSITE" id="PS00977">
    <property type="entry name" value="FAD_G3PDH_1"/>
    <property type="match status" value="1"/>
</dbReference>
<evidence type="ECO:0000256" key="5">
    <source>
        <dbReference type="ARBA" id="ARBA00023002"/>
    </source>
</evidence>
<name>A0ABT7LC78_9BURK</name>
<reference evidence="9 10" key="1">
    <citation type="submission" date="2023-06" db="EMBL/GenBank/DDBJ databases">
        <title>Pelomonas sp. APW6 16S ribosomal RNA gene genome sequencing and assembly.</title>
        <authorList>
            <person name="Woo H."/>
        </authorList>
    </citation>
    <scope>NUCLEOTIDE SEQUENCE [LARGE SCALE GENOMIC DNA]</scope>
    <source>
        <strain evidence="9 10">APW6</strain>
    </source>
</reference>
<evidence type="ECO:0000256" key="6">
    <source>
        <dbReference type="RuleBase" id="RU361217"/>
    </source>
</evidence>
<keyword evidence="5 6" id="KW-0560">Oxidoreductase</keyword>
<dbReference type="PRINTS" id="PR01001">
    <property type="entry name" value="FADG3PDH"/>
</dbReference>
<dbReference type="PANTHER" id="PTHR11985:SF15">
    <property type="entry name" value="GLYCEROL-3-PHOSPHATE DEHYDROGENASE, MITOCHONDRIAL"/>
    <property type="match status" value="1"/>
</dbReference>
<feature type="domain" description="Alpha-glycerophosphate oxidase C-terminal" evidence="8">
    <location>
        <begin position="390"/>
        <end position="491"/>
    </location>
</feature>
<evidence type="ECO:0000259" key="8">
    <source>
        <dbReference type="Pfam" id="PF16901"/>
    </source>
</evidence>
<evidence type="ECO:0000256" key="4">
    <source>
        <dbReference type="ARBA" id="ARBA00022827"/>
    </source>
</evidence>
<dbReference type="Gene3D" id="3.30.9.10">
    <property type="entry name" value="D-Amino Acid Oxidase, subunit A, domain 2"/>
    <property type="match status" value="1"/>
</dbReference>
<dbReference type="InterPro" id="IPR006076">
    <property type="entry name" value="FAD-dep_OxRdtase"/>
</dbReference>
<comment type="cofactor">
    <cofactor evidence="1 6">
        <name>FAD</name>
        <dbReference type="ChEBI" id="CHEBI:57692"/>
    </cofactor>
</comment>
<evidence type="ECO:0000259" key="7">
    <source>
        <dbReference type="Pfam" id="PF01266"/>
    </source>
</evidence>
<organism evidence="9 10">
    <name type="scientific">Roseateles subflavus</name>
    <dbReference type="NCBI Taxonomy" id="3053353"/>
    <lineage>
        <taxon>Bacteria</taxon>
        <taxon>Pseudomonadati</taxon>
        <taxon>Pseudomonadota</taxon>
        <taxon>Betaproteobacteria</taxon>
        <taxon>Burkholderiales</taxon>
        <taxon>Sphaerotilaceae</taxon>
        <taxon>Roseateles</taxon>
    </lineage>
</organism>
<accession>A0ABT7LC78</accession>
<comment type="caution">
    <text evidence="9">The sequence shown here is derived from an EMBL/GenBank/DDBJ whole genome shotgun (WGS) entry which is preliminary data.</text>
</comment>
<dbReference type="InterPro" id="IPR036188">
    <property type="entry name" value="FAD/NAD-bd_sf"/>
</dbReference>
<dbReference type="PANTHER" id="PTHR11985">
    <property type="entry name" value="GLYCEROL-3-PHOSPHATE DEHYDROGENASE"/>
    <property type="match status" value="1"/>
</dbReference>
<dbReference type="NCBIfam" id="NF009906">
    <property type="entry name" value="PRK13369.1"/>
    <property type="match status" value="1"/>
</dbReference>
<dbReference type="InterPro" id="IPR031656">
    <property type="entry name" value="DAO_C"/>
</dbReference>
<comment type="catalytic activity">
    <reaction evidence="6">
        <text>a quinone + sn-glycerol 3-phosphate = dihydroxyacetone phosphate + a quinol</text>
        <dbReference type="Rhea" id="RHEA:18977"/>
        <dbReference type="ChEBI" id="CHEBI:24646"/>
        <dbReference type="ChEBI" id="CHEBI:57597"/>
        <dbReference type="ChEBI" id="CHEBI:57642"/>
        <dbReference type="ChEBI" id="CHEBI:132124"/>
        <dbReference type="EC" id="1.1.5.3"/>
    </reaction>
</comment>
<dbReference type="EMBL" id="JASVDS010000001">
    <property type="protein sequence ID" value="MDL5030472.1"/>
    <property type="molecule type" value="Genomic_DNA"/>
</dbReference>
<dbReference type="Gene3D" id="3.50.50.60">
    <property type="entry name" value="FAD/NAD(P)-binding domain"/>
    <property type="match status" value="1"/>
</dbReference>
<dbReference type="Proteomes" id="UP001238603">
    <property type="component" value="Unassembled WGS sequence"/>
</dbReference>
<dbReference type="Gene3D" id="1.10.8.870">
    <property type="entry name" value="Alpha-glycerophosphate oxidase, cap domain"/>
    <property type="match status" value="1"/>
</dbReference>
<dbReference type="InterPro" id="IPR000447">
    <property type="entry name" value="G3P_DH_FAD-dep"/>
</dbReference>
<keyword evidence="4" id="KW-0274">FAD</keyword>
<dbReference type="SUPFAM" id="SSF51905">
    <property type="entry name" value="FAD/NAD(P)-binding domain"/>
    <property type="match status" value="1"/>
</dbReference>
<evidence type="ECO:0000256" key="2">
    <source>
        <dbReference type="ARBA" id="ARBA00007330"/>
    </source>
</evidence>
<comment type="similarity">
    <text evidence="2 6">Belongs to the FAD-dependent glycerol-3-phosphate dehydrogenase family.</text>
</comment>
<proteinExistence type="inferred from homology"/>
<evidence type="ECO:0000256" key="1">
    <source>
        <dbReference type="ARBA" id="ARBA00001974"/>
    </source>
</evidence>
<sequence length="508" mass="55391">MADFDVLVVGGGINGVGIARDLAGRGWRVLLAERHDLASHTSSASTKLIHGGLRYLEYREFGLVRKALQERERLLCAAPHLIHPLRFVMPHHPQMRPAWLLRLGLFLYDHLAHRELLPGSAGLRLAGHPLGAPLQPQFERGFVYSDGWVDDARLVIANALDARERGAQILTRSPCVEARVTQGVWHARLQVPTGERPLTARLLVNATGPWAARFVEQSLRGARGETPAARRLRLVKGSHIVVPRLYDHDHAYLLQGADGRIVFTIPYQQDFTLVGTTDVELAPADIDGGCTPGISGAEVDYLCEQAGRYFRQALRPADVRWSFAGVRPLLDDDAGTAAAVTRDYALDLDTAAGAPLLHVWGGKLTTYRRLAEEVADRIDAQLGGHHGAWTAGAPLPGADVSAWAPGAGRGPAALLALMQAVRARHPQLPAPLLQRLCQAYGGRIDRVLGPGTLGEEIAPGLHEAELRYLQREEWAQSAEDVLWRRSKLGLRCSPQDVERVAQALQSGG</sequence>
<keyword evidence="3 6" id="KW-0285">Flavoprotein</keyword>
<dbReference type="EC" id="1.1.5.3" evidence="6"/>
<evidence type="ECO:0000313" key="9">
    <source>
        <dbReference type="EMBL" id="MDL5030472.1"/>
    </source>
</evidence>
<dbReference type="RefSeq" id="WP_285980608.1">
    <property type="nucleotide sequence ID" value="NZ_JASVDS010000001.1"/>
</dbReference>
<dbReference type="PROSITE" id="PS00978">
    <property type="entry name" value="FAD_G3PDH_2"/>
    <property type="match status" value="1"/>
</dbReference>
<evidence type="ECO:0000256" key="3">
    <source>
        <dbReference type="ARBA" id="ARBA00022630"/>
    </source>
</evidence>
<feature type="domain" description="FAD dependent oxidoreductase" evidence="7">
    <location>
        <begin position="5"/>
        <end position="335"/>
    </location>
</feature>
<dbReference type="Gene3D" id="6.10.250.1890">
    <property type="match status" value="1"/>
</dbReference>
<dbReference type="GO" id="GO:0004368">
    <property type="term" value="F:glycerol-3-phosphate dehydrogenase (quinone) activity"/>
    <property type="evidence" value="ECO:0007669"/>
    <property type="project" value="UniProtKB-EC"/>
</dbReference>
<gene>
    <name evidence="9" type="primary">glpD</name>
    <name evidence="9" type="ORF">QRD43_01025</name>
</gene>
<dbReference type="Pfam" id="PF16901">
    <property type="entry name" value="DAO_C"/>
    <property type="match status" value="1"/>
</dbReference>
<evidence type="ECO:0000313" key="10">
    <source>
        <dbReference type="Proteomes" id="UP001238603"/>
    </source>
</evidence>